<dbReference type="AlphaFoldDB" id="A0A7C9LGC3"/>
<proteinExistence type="predicted"/>
<dbReference type="SUPFAM" id="SSF54593">
    <property type="entry name" value="Glyoxalase/Bleomycin resistance protein/Dihydroxybiphenyl dioxygenase"/>
    <property type="match status" value="1"/>
</dbReference>
<dbReference type="InterPro" id="IPR029068">
    <property type="entry name" value="Glyas_Bleomycin-R_OHBP_Dase"/>
</dbReference>
<dbReference type="PANTHER" id="PTHR33990">
    <property type="entry name" value="PROTEIN YJDN-RELATED"/>
    <property type="match status" value="1"/>
</dbReference>
<sequence length="159" mass="17369">MAGHITPCFWFASEAEAAARHYVGIFDDAALGHVSRYGADMPVAEGTVLFAQFTLRGQPYMALNTGRPIAFNEGISLSVDCATQAEIDHHWDALLADGGAPVQCGWLTDRFGVSWQIVPRMMDEWMRTGTAGQVARLMAAMMDMVKLDIAALQRAFEGE</sequence>
<dbReference type="Pfam" id="PF06983">
    <property type="entry name" value="3-dmu-9_3-mt"/>
    <property type="match status" value="1"/>
</dbReference>
<evidence type="ECO:0000313" key="3">
    <source>
        <dbReference type="Proteomes" id="UP000481327"/>
    </source>
</evidence>
<dbReference type="Gene3D" id="3.10.180.10">
    <property type="entry name" value="2,3-Dihydroxybiphenyl 1,2-Dioxygenase, domain 1"/>
    <property type="match status" value="1"/>
</dbReference>
<evidence type="ECO:0000259" key="1">
    <source>
        <dbReference type="Pfam" id="PF06983"/>
    </source>
</evidence>
<dbReference type="CDD" id="cd06588">
    <property type="entry name" value="PhnB_like"/>
    <property type="match status" value="1"/>
</dbReference>
<accession>A0A7C9LGC3</accession>
<dbReference type="OrthoDB" id="9806473at2"/>
<dbReference type="Proteomes" id="UP000481327">
    <property type="component" value="Unassembled WGS sequence"/>
</dbReference>
<dbReference type="PIRSF" id="PIRSF021700">
    <property type="entry name" value="3_dmu_93_MTrfase"/>
    <property type="match status" value="1"/>
</dbReference>
<gene>
    <name evidence="2" type="ORF">F3168_08935</name>
</gene>
<dbReference type="InterPro" id="IPR009725">
    <property type="entry name" value="3_dmu_93_MTrfase"/>
</dbReference>
<dbReference type="RefSeq" id="WP_152577861.1">
    <property type="nucleotide sequence ID" value="NZ_JAATJI010000002.1"/>
</dbReference>
<dbReference type="PANTHER" id="PTHR33990:SF2">
    <property type="entry name" value="PHNB-LIKE DOMAIN-CONTAINING PROTEIN"/>
    <property type="match status" value="1"/>
</dbReference>
<reference evidence="2 3" key="1">
    <citation type="submission" date="2019-09" db="EMBL/GenBank/DDBJ databases">
        <title>Polymorphobacter sp. isolated from a lake in China.</title>
        <authorList>
            <person name="Liu Z."/>
        </authorList>
    </citation>
    <scope>NUCLEOTIDE SEQUENCE [LARGE SCALE GENOMIC DNA]</scope>
    <source>
        <strain evidence="2 3">D40P</strain>
    </source>
</reference>
<protein>
    <submittedName>
        <fullName evidence="2">VOC family protein</fullName>
    </submittedName>
</protein>
<feature type="domain" description="PhnB-like" evidence="1">
    <location>
        <begin position="4"/>
        <end position="118"/>
    </location>
</feature>
<name>A0A7C9LGC3_9SPHN</name>
<evidence type="ECO:0000313" key="2">
    <source>
        <dbReference type="EMBL" id="MQT17387.1"/>
    </source>
</evidence>
<organism evidence="2 3">
    <name type="scientific">Sandarakinorhabdus fusca</name>
    <dbReference type="NCBI Taxonomy" id="1439888"/>
    <lineage>
        <taxon>Bacteria</taxon>
        <taxon>Pseudomonadati</taxon>
        <taxon>Pseudomonadota</taxon>
        <taxon>Alphaproteobacteria</taxon>
        <taxon>Sphingomonadales</taxon>
        <taxon>Sphingosinicellaceae</taxon>
        <taxon>Sandarakinorhabdus</taxon>
    </lineage>
</organism>
<keyword evidence="3" id="KW-1185">Reference proteome</keyword>
<dbReference type="EMBL" id="WIOL01000003">
    <property type="protein sequence ID" value="MQT17387.1"/>
    <property type="molecule type" value="Genomic_DNA"/>
</dbReference>
<comment type="caution">
    <text evidence="2">The sequence shown here is derived from an EMBL/GenBank/DDBJ whole genome shotgun (WGS) entry which is preliminary data.</text>
</comment>
<dbReference type="InterPro" id="IPR028973">
    <property type="entry name" value="PhnB-like"/>
</dbReference>